<dbReference type="HOGENOM" id="CLU_031189_0_0_10"/>
<dbReference type="AlphaFoldDB" id="L0G0V4"/>
<dbReference type="eggNOG" id="ENOG502Z7Q0">
    <property type="taxonomic scope" value="Bacteria"/>
</dbReference>
<dbReference type="InterPro" id="IPR025394">
    <property type="entry name" value="DUF4127"/>
</dbReference>
<name>L0G0V4_ECHVK</name>
<accession>L0G0V4</accession>
<dbReference type="KEGG" id="evi:Echvi_3618"/>
<dbReference type="RefSeq" id="WP_015267379.1">
    <property type="nucleotide sequence ID" value="NC_019904.1"/>
</dbReference>
<evidence type="ECO:0008006" key="3">
    <source>
        <dbReference type="Google" id="ProtNLM"/>
    </source>
</evidence>
<dbReference type="OrthoDB" id="9789552at2"/>
<dbReference type="Proteomes" id="UP000010796">
    <property type="component" value="Chromosome"/>
</dbReference>
<proteinExistence type="predicted"/>
<evidence type="ECO:0000313" key="1">
    <source>
        <dbReference type="EMBL" id="AGA79834.1"/>
    </source>
</evidence>
<dbReference type="PATRIC" id="fig|926556.3.peg.3809"/>
<evidence type="ECO:0000313" key="2">
    <source>
        <dbReference type="Proteomes" id="UP000010796"/>
    </source>
</evidence>
<protein>
    <recommendedName>
        <fullName evidence="3">DUF4127 family protein</fullName>
    </recommendedName>
</protein>
<dbReference type="Pfam" id="PF13552">
    <property type="entry name" value="DUF4127"/>
    <property type="match status" value="1"/>
</dbReference>
<gene>
    <name evidence="1" type="ordered locus">Echvi_3618</name>
</gene>
<reference evidence="2" key="1">
    <citation type="submission" date="2012-02" db="EMBL/GenBank/DDBJ databases">
        <title>The complete genome of Echinicola vietnamensis DSM 17526.</title>
        <authorList>
            <person name="Lucas S."/>
            <person name="Copeland A."/>
            <person name="Lapidus A."/>
            <person name="Glavina del Rio T."/>
            <person name="Dalin E."/>
            <person name="Tice H."/>
            <person name="Bruce D."/>
            <person name="Goodwin L."/>
            <person name="Pitluck S."/>
            <person name="Peters L."/>
            <person name="Ovchinnikova G."/>
            <person name="Teshima H."/>
            <person name="Kyrpides N."/>
            <person name="Mavromatis K."/>
            <person name="Ivanova N."/>
            <person name="Brettin T."/>
            <person name="Detter J.C."/>
            <person name="Han C."/>
            <person name="Larimer F."/>
            <person name="Land M."/>
            <person name="Hauser L."/>
            <person name="Markowitz V."/>
            <person name="Cheng J.-F."/>
            <person name="Hugenholtz P."/>
            <person name="Woyke T."/>
            <person name="Wu D."/>
            <person name="Brambilla E."/>
            <person name="Klenk H.-P."/>
            <person name="Eisen J.A."/>
        </authorList>
    </citation>
    <scope>NUCLEOTIDE SEQUENCE [LARGE SCALE GENOMIC DNA]</scope>
    <source>
        <strain evidence="2">DSM 17526 / LMG 23754 / KMM 6221</strain>
    </source>
</reference>
<keyword evidence="2" id="KW-1185">Reference proteome</keyword>
<dbReference type="STRING" id="926556.Echvi_3618"/>
<sequence length="524" mass="58125">MKIIRVFALLFSVLISNVLELSAKDRVLLIPLDNRPPCLQFPVRMGQIADLEIITPPASMLGNLETAGDTDAIMGWINEQPLKTVDGVIIVADMLAYGGLVASRKYAVSPSKALDRLALVKQFKENYPAVPVFMQSVIMRLAPTADGTNDDYREKLAAWAATQPSPEKEALQQQIPEKAIQDYKAARSRNHLINSTMIDWVKAGYIDFLVLSQDDAKPAGLHVSERESLARKVATSGLKDKIAIQAGTDEVAMLLLSRLVNNKQGLIPVVSIHYSSKKAKNQVMPFEDQVLSETILQMITCAGGTFVEESSPLTLDWFVYTSRNNPKETVRFLRKINQALERGQKVIISDIDPVGNVQGGAKTFTEGLIAQGHLSKLYGYASWNTAGNTLGTALPQGMLYHARQASLSRNEGSNGTYLPQYWFTIHRVINDYVYNNTVRADYKTYFGDGHTNASLLSDEKLAIAKNMALDRLHPSVENIIRCNFAGKVEVHDLNIELPWRRAFEALIDFDLNKKSSKTAVSQEL</sequence>
<dbReference type="EMBL" id="CP003346">
    <property type="protein sequence ID" value="AGA79834.1"/>
    <property type="molecule type" value="Genomic_DNA"/>
</dbReference>
<organism evidence="1 2">
    <name type="scientific">Echinicola vietnamensis (strain DSM 17526 / LMG 23754 / KMM 6221)</name>
    <dbReference type="NCBI Taxonomy" id="926556"/>
    <lineage>
        <taxon>Bacteria</taxon>
        <taxon>Pseudomonadati</taxon>
        <taxon>Bacteroidota</taxon>
        <taxon>Cytophagia</taxon>
        <taxon>Cytophagales</taxon>
        <taxon>Cyclobacteriaceae</taxon>
        <taxon>Echinicola</taxon>
    </lineage>
</organism>